<keyword evidence="5 11" id="KW-0732">Signal</keyword>
<evidence type="ECO:0000256" key="2">
    <source>
        <dbReference type="ARBA" id="ARBA00004308"/>
    </source>
</evidence>
<evidence type="ECO:0000256" key="11">
    <source>
        <dbReference type="SAM" id="SignalP"/>
    </source>
</evidence>
<keyword evidence="6 12" id="KW-0378">Hydrolase</keyword>
<keyword evidence="13" id="KW-1185">Reference proteome</keyword>
<dbReference type="OrthoDB" id="4187847at2759"/>
<protein>
    <recommendedName>
        <fullName evidence="4">mannan endo-1,6-alpha-mannosidase</fullName>
        <ecNumber evidence="4">3.2.1.101</ecNumber>
    </recommendedName>
</protein>
<comment type="similarity">
    <text evidence="3">Belongs to the glycosyl hydrolase 76 family.</text>
</comment>
<dbReference type="PANTHER" id="PTHR12145:SF36">
    <property type="entry name" value="MANNAN ENDO-1,6-ALPHA-MANNOSIDASE DCW1"/>
    <property type="match status" value="1"/>
</dbReference>
<evidence type="ECO:0000313" key="13">
    <source>
        <dbReference type="Proteomes" id="UP000265663"/>
    </source>
</evidence>
<dbReference type="GO" id="GO:0009272">
    <property type="term" value="P:fungal-type cell wall biogenesis"/>
    <property type="evidence" value="ECO:0007669"/>
    <property type="project" value="TreeGrafter"/>
</dbReference>
<evidence type="ECO:0000256" key="6">
    <source>
        <dbReference type="ARBA" id="ARBA00022801"/>
    </source>
</evidence>
<dbReference type="Proteomes" id="UP000265663">
    <property type="component" value="Unassembled WGS sequence"/>
</dbReference>
<gene>
    <name evidence="12" type="ORF">GMOD_00004570</name>
</gene>
<dbReference type="InterPro" id="IPR005198">
    <property type="entry name" value="Glyco_hydro_76"/>
</dbReference>
<organism evidence="12 13">
    <name type="scientific">Pyrenophora seminiperda CCB06</name>
    <dbReference type="NCBI Taxonomy" id="1302712"/>
    <lineage>
        <taxon>Eukaryota</taxon>
        <taxon>Fungi</taxon>
        <taxon>Dikarya</taxon>
        <taxon>Ascomycota</taxon>
        <taxon>Pezizomycotina</taxon>
        <taxon>Dothideomycetes</taxon>
        <taxon>Pleosporomycetidae</taxon>
        <taxon>Pleosporales</taxon>
        <taxon>Pleosporineae</taxon>
        <taxon>Pleosporaceae</taxon>
        <taxon>Pyrenophora</taxon>
    </lineage>
</organism>
<dbReference type="InterPro" id="IPR008928">
    <property type="entry name" value="6-hairpin_glycosidase_sf"/>
</dbReference>
<evidence type="ECO:0000313" key="12">
    <source>
        <dbReference type="EMBL" id="RMZ73778.1"/>
    </source>
</evidence>
<reference evidence="12 13" key="1">
    <citation type="journal article" date="2014" name="PLoS ONE">
        <title>De novo Genome Assembly of the Fungal Plant Pathogen Pyrenophora semeniperda.</title>
        <authorList>
            <person name="Soliai M.M."/>
            <person name="Meyer S.E."/>
            <person name="Udall J.A."/>
            <person name="Elzinga D.E."/>
            <person name="Hermansen R.A."/>
            <person name="Bodily P.M."/>
            <person name="Hart A.A."/>
            <person name="Coleman C.E."/>
        </authorList>
    </citation>
    <scope>NUCLEOTIDE SEQUENCE [LARGE SCALE GENOMIC DNA]</scope>
    <source>
        <strain evidence="12 13">CCB06</strain>
        <tissue evidence="12">Mycelium</tissue>
    </source>
</reference>
<dbReference type="EC" id="3.2.1.101" evidence="4"/>
<keyword evidence="8" id="KW-0325">Glycoprotein</keyword>
<evidence type="ECO:0000256" key="7">
    <source>
        <dbReference type="ARBA" id="ARBA00023136"/>
    </source>
</evidence>
<sequence>MSIYFTTTGAVLLSVLAATAGGIKLDPENEASILSATKQYATGLMSIYKGNAPNTAKEDVGIWPQPHYWWEGGAAWGGMIEYSQLTGDDSYVKVLQQALTANYGPDNDFILSYRKGQTGNDDQAFWALAVMSALEYQFPDPAQAPADYLKVVTNAFENIVGRWDTTTCGGGLKWQIYPENSYGYNYKNSISNGCAFALGARLARYTGQQKYADWSVKIYDWTKKTGLISDQFEVFDGTDDKTNCAAVSDKTQWTYNNAMFLHGSAFMYDFTNGDKTWKDRTSGFLNHAETLFFKPYDNATDVMYEWACETGETGRHCNLDQQSFKAYLSRFMAKTAMVAPFTKDKIVEYLKASAVGAAKSCSGGADGMTCGSKWYTGSWDGTSGVGQQLSALEVTQALLMIKKGTLPAKNTAQQPSTSTKPMSSATPAPSSYAPSAPSSAPPSSAAAPSSTQTPSSKGPAPGVTAPASSAFSQTPLPTKIPASEGPSPSKAPHAEPPSVPDSIEAPREPQQAPPAPTSAAPSVAPTASTSVPSPFPGGPLGGMNSTASASCIASVTKTITVPAVPKTTSCTPSVTVTVTVPPNSAVIPTVPAASSLVPIVSTTLSPFTPPANSSVPGNSSQPSPTGPEQFLGAASTLAAGNSVLAVLVMAMVYTLV</sequence>
<dbReference type="FunFam" id="1.50.10.20:FF:000006">
    <property type="entry name" value="Mannan endo-1,6-alpha-mannosidase"/>
    <property type="match status" value="1"/>
</dbReference>
<comment type="catalytic activity">
    <reaction evidence="1">
        <text>Random hydrolysis of (1-&gt;6)-alpha-D-mannosidic linkages in unbranched (1-&gt;6)-mannans.</text>
        <dbReference type="EC" id="3.2.1.101"/>
    </reaction>
</comment>
<name>A0A3M7MH65_9PLEO</name>
<dbReference type="PANTHER" id="PTHR12145">
    <property type="entry name" value="MANNAN ENDO-1,6-ALPHA-MANNOSIDASE DCW1"/>
    <property type="match status" value="1"/>
</dbReference>
<dbReference type="Gene3D" id="1.50.10.20">
    <property type="match status" value="1"/>
</dbReference>
<feature type="compositionally biased region" description="Low complexity" evidence="10">
    <location>
        <begin position="517"/>
        <end position="532"/>
    </location>
</feature>
<feature type="compositionally biased region" description="Polar residues" evidence="10">
    <location>
        <begin position="466"/>
        <end position="476"/>
    </location>
</feature>
<dbReference type="InterPro" id="IPR014480">
    <property type="entry name" value="Mannan-1_6-alpha_mannosidase"/>
</dbReference>
<dbReference type="SUPFAM" id="SSF48208">
    <property type="entry name" value="Six-hairpin glycosidases"/>
    <property type="match status" value="1"/>
</dbReference>
<feature type="signal peptide" evidence="11">
    <location>
        <begin position="1"/>
        <end position="22"/>
    </location>
</feature>
<dbReference type="AlphaFoldDB" id="A0A3M7MH65"/>
<keyword evidence="9" id="KW-0326">Glycosidase</keyword>
<dbReference type="Pfam" id="PF03663">
    <property type="entry name" value="Glyco_hydro_76"/>
    <property type="match status" value="1"/>
</dbReference>
<proteinExistence type="inferred from homology"/>
<evidence type="ECO:0000256" key="5">
    <source>
        <dbReference type="ARBA" id="ARBA00022729"/>
    </source>
</evidence>
<dbReference type="GO" id="GO:0008496">
    <property type="term" value="F:mannan endo-1,6-alpha-mannosidase activity"/>
    <property type="evidence" value="ECO:0007669"/>
    <property type="project" value="UniProtKB-EC"/>
</dbReference>
<comment type="subcellular location">
    <subcellularLocation>
        <location evidence="2">Endomembrane system</location>
    </subcellularLocation>
</comment>
<feature type="compositionally biased region" description="Low complexity" evidence="10">
    <location>
        <begin position="415"/>
        <end position="456"/>
    </location>
</feature>
<accession>A0A3M7MH65</accession>
<evidence type="ECO:0000256" key="1">
    <source>
        <dbReference type="ARBA" id="ARBA00001452"/>
    </source>
</evidence>
<keyword evidence="7" id="KW-0472">Membrane</keyword>
<evidence type="ECO:0000256" key="8">
    <source>
        <dbReference type="ARBA" id="ARBA00023180"/>
    </source>
</evidence>
<evidence type="ECO:0000256" key="9">
    <source>
        <dbReference type="ARBA" id="ARBA00023295"/>
    </source>
</evidence>
<evidence type="ECO:0000256" key="4">
    <source>
        <dbReference type="ARBA" id="ARBA00012350"/>
    </source>
</evidence>
<evidence type="ECO:0000256" key="3">
    <source>
        <dbReference type="ARBA" id="ARBA00009699"/>
    </source>
</evidence>
<dbReference type="EMBL" id="KE747843">
    <property type="protein sequence ID" value="RMZ73778.1"/>
    <property type="molecule type" value="Genomic_DNA"/>
</dbReference>
<dbReference type="GO" id="GO:0016052">
    <property type="term" value="P:carbohydrate catabolic process"/>
    <property type="evidence" value="ECO:0007669"/>
    <property type="project" value="InterPro"/>
</dbReference>
<dbReference type="GO" id="GO:0012505">
    <property type="term" value="C:endomembrane system"/>
    <property type="evidence" value="ECO:0007669"/>
    <property type="project" value="UniProtKB-SubCell"/>
</dbReference>
<feature type="region of interest" description="Disordered" evidence="10">
    <location>
        <begin position="408"/>
        <end position="540"/>
    </location>
</feature>
<feature type="chain" id="PRO_5018242175" description="mannan endo-1,6-alpha-mannosidase" evidence="11">
    <location>
        <begin position="23"/>
        <end position="656"/>
    </location>
</feature>
<evidence type="ECO:0000256" key="10">
    <source>
        <dbReference type="SAM" id="MobiDB-lite"/>
    </source>
</evidence>